<proteinExistence type="predicted"/>
<name>A0A7S3EX91_9EUKA</name>
<sequence>MSVGSILKILSWQPSTHTDKFGGTSSSIRAEVLAIGLVCPESVLQREPFLTVECGSDDGLANENGCATTDSSSATTSEGGTTIATLLEAADLCRSLSDVVAGAPGANSGGGAAADWGPLAPAPQAAEEWSVQRCVEQVLAERGTALSDGSCLRLTALATTAHLPGEVRFEAMELARQQMDPQRLADFVGGALREERRRRLAIKSLAELKPPEGA</sequence>
<accession>A0A7S3EX91</accession>
<evidence type="ECO:0000313" key="1">
    <source>
        <dbReference type="EMBL" id="CAE0113473.1"/>
    </source>
</evidence>
<dbReference type="EMBL" id="HBHX01025334">
    <property type="protein sequence ID" value="CAE0113473.1"/>
    <property type="molecule type" value="Transcribed_RNA"/>
</dbReference>
<organism evidence="1">
    <name type="scientific">Haptolina ericina</name>
    <dbReference type="NCBI Taxonomy" id="156174"/>
    <lineage>
        <taxon>Eukaryota</taxon>
        <taxon>Haptista</taxon>
        <taxon>Haptophyta</taxon>
        <taxon>Prymnesiophyceae</taxon>
        <taxon>Prymnesiales</taxon>
        <taxon>Prymnesiaceae</taxon>
        <taxon>Haptolina</taxon>
    </lineage>
</organism>
<reference evidence="1" key="1">
    <citation type="submission" date="2021-01" db="EMBL/GenBank/DDBJ databases">
        <authorList>
            <person name="Corre E."/>
            <person name="Pelletier E."/>
            <person name="Niang G."/>
            <person name="Scheremetjew M."/>
            <person name="Finn R."/>
            <person name="Kale V."/>
            <person name="Holt S."/>
            <person name="Cochrane G."/>
            <person name="Meng A."/>
            <person name="Brown T."/>
            <person name="Cohen L."/>
        </authorList>
    </citation>
    <scope>NUCLEOTIDE SEQUENCE</scope>
    <source>
        <strain evidence="1">CCMP281</strain>
    </source>
</reference>
<protein>
    <submittedName>
        <fullName evidence="1">Uncharacterized protein</fullName>
    </submittedName>
</protein>
<dbReference type="AlphaFoldDB" id="A0A7S3EX91"/>
<gene>
    <name evidence="1" type="ORF">HERI1096_LOCUS14133</name>
</gene>